<evidence type="ECO:0000256" key="1">
    <source>
        <dbReference type="SAM" id="MobiDB-lite"/>
    </source>
</evidence>
<accession>A0ABN9QP48</accession>
<dbReference type="Proteomes" id="UP001189429">
    <property type="component" value="Unassembled WGS sequence"/>
</dbReference>
<protein>
    <submittedName>
        <fullName evidence="2">Uncharacterized protein</fullName>
    </submittedName>
</protein>
<feature type="compositionally biased region" description="Basic and acidic residues" evidence="1">
    <location>
        <begin position="39"/>
        <end position="49"/>
    </location>
</feature>
<organism evidence="2 3">
    <name type="scientific">Prorocentrum cordatum</name>
    <dbReference type="NCBI Taxonomy" id="2364126"/>
    <lineage>
        <taxon>Eukaryota</taxon>
        <taxon>Sar</taxon>
        <taxon>Alveolata</taxon>
        <taxon>Dinophyceae</taxon>
        <taxon>Prorocentrales</taxon>
        <taxon>Prorocentraceae</taxon>
        <taxon>Prorocentrum</taxon>
    </lineage>
</organism>
<name>A0ABN9QP48_9DINO</name>
<gene>
    <name evidence="2" type="ORF">PCOR1329_LOCUS13118</name>
</gene>
<feature type="region of interest" description="Disordered" evidence="1">
    <location>
        <begin position="1"/>
        <end position="117"/>
    </location>
</feature>
<dbReference type="EMBL" id="CAUYUJ010003862">
    <property type="protein sequence ID" value="CAK0807160.1"/>
    <property type="molecule type" value="Genomic_DNA"/>
</dbReference>
<reference evidence="2" key="1">
    <citation type="submission" date="2023-10" db="EMBL/GenBank/DDBJ databases">
        <authorList>
            <person name="Chen Y."/>
            <person name="Shah S."/>
            <person name="Dougan E. K."/>
            <person name="Thang M."/>
            <person name="Chan C."/>
        </authorList>
    </citation>
    <scope>NUCLEOTIDE SEQUENCE [LARGE SCALE GENOMIC DNA]</scope>
</reference>
<feature type="non-terminal residue" evidence="2">
    <location>
        <position position="1"/>
    </location>
</feature>
<sequence length="117" mass="12399">TGISAFPRLPEPARALGPRAPEKKQKKTLAALAPRPPPRRREQLARGDTARLPARGGPSSTARAPRAARGDDVWRAMCQRSGSAGGNYVDPAPRGHAGAGEPVGLQGPQDTRRTTHR</sequence>
<evidence type="ECO:0000313" key="2">
    <source>
        <dbReference type="EMBL" id="CAK0807160.1"/>
    </source>
</evidence>
<keyword evidence="3" id="KW-1185">Reference proteome</keyword>
<proteinExistence type="predicted"/>
<evidence type="ECO:0000313" key="3">
    <source>
        <dbReference type="Proteomes" id="UP001189429"/>
    </source>
</evidence>
<comment type="caution">
    <text evidence="2">The sequence shown here is derived from an EMBL/GenBank/DDBJ whole genome shotgun (WGS) entry which is preliminary data.</text>
</comment>